<organism evidence="2 3">
    <name type="scientific">Colletotrichum asianum</name>
    <dbReference type="NCBI Taxonomy" id="702518"/>
    <lineage>
        <taxon>Eukaryota</taxon>
        <taxon>Fungi</taxon>
        <taxon>Dikarya</taxon>
        <taxon>Ascomycota</taxon>
        <taxon>Pezizomycotina</taxon>
        <taxon>Sordariomycetes</taxon>
        <taxon>Hypocreomycetidae</taxon>
        <taxon>Glomerellales</taxon>
        <taxon>Glomerellaceae</taxon>
        <taxon>Colletotrichum</taxon>
        <taxon>Colletotrichum gloeosporioides species complex</taxon>
    </lineage>
</organism>
<evidence type="ECO:0000313" key="2">
    <source>
        <dbReference type="EMBL" id="KAF0318012.1"/>
    </source>
</evidence>
<evidence type="ECO:0000259" key="1">
    <source>
        <dbReference type="Pfam" id="PF07859"/>
    </source>
</evidence>
<reference evidence="2 3" key="1">
    <citation type="submission" date="2019-12" db="EMBL/GenBank/DDBJ databases">
        <title>A genome sequence resource for the geographically widespread anthracnose pathogen Colletotrichum asianum.</title>
        <authorList>
            <person name="Meng Y."/>
        </authorList>
    </citation>
    <scope>NUCLEOTIDE SEQUENCE [LARGE SCALE GENOMIC DNA]</scope>
    <source>
        <strain evidence="2 3">ICMP 18580</strain>
    </source>
</reference>
<dbReference type="AlphaFoldDB" id="A0A8H3W2B2"/>
<proteinExistence type="predicted"/>
<dbReference type="Proteomes" id="UP000434172">
    <property type="component" value="Unassembled WGS sequence"/>
</dbReference>
<dbReference type="OrthoDB" id="19653at2759"/>
<dbReference type="InterPro" id="IPR029058">
    <property type="entry name" value="AB_hydrolase_fold"/>
</dbReference>
<gene>
    <name evidence="2" type="ORF">GQ607_014797</name>
</gene>
<evidence type="ECO:0000313" key="3">
    <source>
        <dbReference type="Proteomes" id="UP000434172"/>
    </source>
</evidence>
<name>A0A8H3W2B2_9PEZI</name>
<protein>
    <submittedName>
        <fullName evidence="2">Beta-lactamase</fullName>
    </submittedName>
</protein>
<dbReference type="EMBL" id="WOWK01000118">
    <property type="protein sequence ID" value="KAF0318012.1"/>
    <property type="molecule type" value="Genomic_DNA"/>
</dbReference>
<dbReference type="InterPro" id="IPR013094">
    <property type="entry name" value="AB_hydrolase_3"/>
</dbReference>
<dbReference type="Pfam" id="PF07859">
    <property type="entry name" value="Abhydrolase_3"/>
    <property type="match status" value="1"/>
</dbReference>
<dbReference type="PANTHER" id="PTHR23024">
    <property type="entry name" value="ARYLACETAMIDE DEACETYLASE"/>
    <property type="match status" value="1"/>
</dbReference>
<dbReference type="SUPFAM" id="SSF53474">
    <property type="entry name" value="alpha/beta-Hydrolases"/>
    <property type="match status" value="1"/>
</dbReference>
<dbReference type="InterPro" id="IPR050466">
    <property type="entry name" value="Carboxylest/Gibb_receptor"/>
</dbReference>
<keyword evidence="3" id="KW-1185">Reference proteome</keyword>
<dbReference type="PANTHER" id="PTHR23024:SF24">
    <property type="entry name" value="ALPHA_BETA HYDROLASE FOLD-3 DOMAIN-CONTAINING PROTEIN"/>
    <property type="match status" value="1"/>
</dbReference>
<dbReference type="GO" id="GO:0016787">
    <property type="term" value="F:hydrolase activity"/>
    <property type="evidence" value="ECO:0007669"/>
    <property type="project" value="InterPro"/>
</dbReference>
<dbReference type="Gene3D" id="3.40.50.1820">
    <property type="entry name" value="alpha/beta hydrolase"/>
    <property type="match status" value="1"/>
</dbReference>
<comment type="caution">
    <text evidence="2">The sequence shown here is derived from an EMBL/GenBank/DDBJ whole genome shotgun (WGS) entry which is preliminary data.</text>
</comment>
<feature type="domain" description="Alpha/beta hydrolase fold-3" evidence="1">
    <location>
        <begin position="69"/>
        <end position="161"/>
    </location>
</feature>
<sequence>MGSPTVATSPAKERQLRFDELVNALLSDPPSKFDPFRTYRSHYTSNDIDIGVDILLPKTMKPQGPRTVIVRIHGGFLVTGSSLFPAWFTKWILDYAELHDAVVISPNYRLLPEGKGVDILQDLNNFWSWLSNGVEQSLASVGLSNIKLDLGQLLVVGESAGE</sequence>
<accession>A0A8H3W2B2</accession>